<dbReference type="Proteomes" id="UP000295830">
    <property type="component" value="Unassembled WGS sequence"/>
</dbReference>
<evidence type="ECO:0000256" key="4">
    <source>
        <dbReference type="ARBA" id="ARBA00022692"/>
    </source>
</evidence>
<evidence type="ECO:0000313" key="15">
    <source>
        <dbReference type="EMBL" id="TDT41701.1"/>
    </source>
</evidence>
<dbReference type="InterPro" id="IPR017938">
    <property type="entry name" value="Riboflavin_synthase-like_b-brl"/>
</dbReference>
<dbReference type="GO" id="GO:0046872">
    <property type="term" value="F:metal ion binding"/>
    <property type="evidence" value="ECO:0007669"/>
    <property type="project" value="UniProtKB-KW"/>
</dbReference>
<keyword evidence="3" id="KW-0285">Flavoprotein</keyword>
<evidence type="ECO:0000256" key="10">
    <source>
        <dbReference type="ARBA" id="ARBA00023004"/>
    </source>
</evidence>
<keyword evidence="16" id="KW-1185">Reference proteome</keyword>
<dbReference type="OrthoDB" id="9796486at2"/>
<dbReference type="EMBL" id="SOAX01000003">
    <property type="protein sequence ID" value="TDT41701.1"/>
    <property type="molecule type" value="Genomic_DNA"/>
</dbReference>
<keyword evidence="7" id="KW-0274">FAD</keyword>
<dbReference type="SUPFAM" id="SSF52343">
    <property type="entry name" value="Ferredoxin reductase-like, C-terminal NADP-linked domain"/>
    <property type="match status" value="1"/>
</dbReference>
<dbReference type="PANTHER" id="PTHR47354:SF8">
    <property type="entry name" value="1,2-PHENYLACETYL-COA EPOXIDASE, SUBUNIT E"/>
    <property type="match status" value="1"/>
</dbReference>
<evidence type="ECO:0000256" key="8">
    <source>
        <dbReference type="ARBA" id="ARBA00022989"/>
    </source>
</evidence>
<keyword evidence="6" id="KW-0479">Metal-binding</keyword>
<keyword evidence="5" id="KW-0001">2Fe-2S</keyword>
<dbReference type="GO" id="GO:0016491">
    <property type="term" value="F:oxidoreductase activity"/>
    <property type="evidence" value="ECO:0007669"/>
    <property type="project" value="UniProtKB-KW"/>
</dbReference>
<evidence type="ECO:0000256" key="2">
    <source>
        <dbReference type="ARBA" id="ARBA00004141"/>
    </source>
</evidence>
<dbReference type="InterPro" id="IPR001433">
    <property type="entry name" value="OxRdtase_FAD/NAD-bd"/>
</dbReference>
<keyword evidence="12 13" id="KW-0472">Membrane</keyword>
<keyword evidence="11" id="KW-0411">Iron-sulfur</keyword>
<sequence length="434" mass="49208">MSPIRIALVSTLALLTGLWILAEYLAPGGYRSLHPFFTQYTGAMGLAMMSLAMVLATRPKWLERPLHGLDKMYRLHKWLGITGLVFMLAHWWWTPGEQLRLRRGWAEATPEGIRAWLQAQEAIAESIGEWTFYAILVLIILALLRWFPYHLFQKIHKLLAVAYLPIVYHSVVLMRFEYWFQPAGLVMAALMIAGTGAAAIVLTGRIGLSRKVQGTIRSLTFYPELYVIEGEVELKGGWPGHKPGQFAFLTNERHEGAHPYTIASDWVPEERCLVFIVKELGDYTNQLPRQLKKGMPVTVEGPYGCFDFEDNHPRQIWVAGGIGITPFVARMKYLAHHPDERKPVDLFFGTNEYEQDAADRLVTDAEAAGVTLHLYFTPRDGFVTGEIIRSTVPEWHAASVWFCGPAAFGKAVKRDLVNNGLARADFHRELFKMR</sequence>
<evidence type="ECO:0000256" key="5">
    <source>
        <dbReference type="ARBA" id="ARBA00022714"/>
    </source>
</evidence>
<dbReference type="SUPFAM" id="SSF63380">
    <property type="entry name" value="Riboflavin synthase domain-like"/>
    <property type="match status" value="1"/>
</dbReference>
<dbReference type="AlphaFoldDB" id="A0A4R7JTP3"/>
<dbReference type="InterPro" id="IPR039261">
    <property type="entry name" value="FNR_nucleotide-bd"/>
</dbReference>
<dbReference type="Gene3D" id="3.40.50.80">
    <property type="entry name" value="Nucleotide-binding domain of ferredoxin-NADP reductase (FNR) module"/>
    <property type="match status" value="1"/>
</dbReference>
<evidence type="ECO:0000256" key="12">
    <source>
        <dbReference type="ARBA" id="ARBA00023136"/>
    </source>
</evidence>
<comment type="subcellular location">
    <subcellularLocation>
        <location evidence="2">Membrane</location>
        <topology evidence="2">Multi-pass membrane protein</topology>
    </subcellularLocation>
</comment>
<keyword evidence="8 13" id="KW-1133">Transmembrane helix</keyword>
<dbReference type="InterPro" id="IPR017927">
    <property type="entry name" value="FAD-bd_FR_type"/>
</dbReference>
<dbReference type="InterPro" id="IPR050415">
    <property type="entry name" value="MRET"/>
</dbReference>
<comment type="caution">
    <text evidence="15">The sequence shown here is derived from an EMBL/GenBank/DDBJ whole genome shotgun (WGS) entry which is preliminary data.</text>
</comment>
<feature type="transmembrane region" description="Helical" evidence="13">
    <location>
        <begin position="38"/>
        <end position="57"/>
    </location>
</feature>
<evidence type="ECO:0000256" key="1">
    <source>
        <dbReference type="ARBA" id="ARBA00001974"/>
    </source>
</evidence>
<dbReference type="PANTHER" id="PTHR47354">
    <property type="entry name" value="NADH OXIDOREDUCTASE HCR"/>
    <property type="match status" value="1"/>
</dbReference>
<protein>
    <submittedName>
        <fullName evidence="15">Putative ferric reductase</fullName>
    </submittedName>
</protein>
<dbReference type="Gene3D" id="2.40.30.10">
    <property type="entry name" value="Translation factors"/>
    <property type="match status" value="1"/>
</dbReference>
<evidence type="ECO:0000256" key="7">
    <source>
        <dbReference type="ARBA" id="ARBA00022827"/>
    </source>
</evidence>
<dbReference type="InterPro" id="IPR013130">
    <property type="entry name" value="Fe3_Rdtase_TM_dom"/>
</dbReference>
<dbReference type="PRINTS" id="PR00409">
    <property type="entry name" value="PHDIOXRDTASE"/>
</dbReference>
<evidence type="ECO:0000259" key="14">
    <source>
        <dbReference type="PROSITE" id="PS51384"/>
    </source>
</evidence>
<evidence type="ECO:0000256" key="13">
    <source>
        <dbReference type="SAM" id="Phobius"/>
    </source>
</evidence>
<feature type="transmembrane region" description="Helical" evidence="13">
    <location>
        <begin position="78"/>
        <end position="94"/>
    </location>
</feature>
<proteinExistence type="predicted"/>
<feature type="domain" description="FAD-binding FR-type" evidence="14">
    <location>
        <begin position="193"/>
        <end position="309"/>
    </location>
</feature>
<dbReference type="Pfam" id="PF08022">
    <property type="entry name" value="FAD_binding_8"/>
    <property type="match status" value="1"/>
</dbReference>
<evidence type="ECO:0000256" key="11">
    <source>
        <dbReference type="ARBA" id="ARBA00023014"/>
    </source>
</evidence>
<dbReference type="Pfam" id="PF01794">
    <property type="entry name" value="Ferric_reduct"/>
    <property type="match status" value="1"/>
</dbReference>
<evidence type="ECO:0000313" key="16">
    <source>
        <dbReference type="Proteomes" id="UP000295830"/>
    </source>
</evidence>
<dbReference type="PROSITE" id="PS51384">
    <property type="entry name" value="FAD_FR"/>
    <property type="match status" value="1"/>
</dbReference>
<feature type="transmembrane region" description="Helical" evidence="13">
    <location>
        <begin position="130"/>
        <end position="147"/>
    </location>
</feature>
<dbReference type="CDD" id="cd06198">
    <property type="entry name" value="FNR_like_3"/>
    <property type="match status" value="1"/>
</dbReference>
<keyword evidence="9" id="KW-0560">Oxidoreductase</keyword>
<name>A0A4R7JTP3_9GAMM</name>
<comment type="cofactor">
    <cofactor evidence="1">
        <name>FAD</name>
        <dbReference type="ChEBI" id="CHEBI:57692"/>
    </cofactor>
</comment>
<keyword evidence="10" id="KW-0408">Iron</keyword>
<evidence type="ECO:0000256" key="3">
    <source>
        <dbReference type="ARBA" id="ARBA00022630"/>
    </source>
</evidence>
<keyword evidence="4 13" id="KW-0812">Transmembrane</keyword>
<dbReference type="InterPro" id="IPR013112">
    <property type="entry name" value="FAD-bd_8"/>
</dbReference>
<dbReference type="RefSeq" id="WP_133736050.1">
    <property type="nucleotide sequence ID" value="NZ_SOAX01000003.1"/>
</dbReference>
<reference evidence="15 16" key="1">
    <citation type="submission" date="2019-03" db="EMBL/GenBank/DDBJ databases">
        <title>Genomic Encyclopedia of Type Strains, Phase IV (KMG-IV): sequencing the most valuable type-strain genomes for metagenomic binning, comparative biology and taxonomic classification.</title>
        <authorList>
            <person name="Goeker M."/>
        </authorList>
    </citation>
    <scope>NUCLEOTIDE SEQUENCE [LARGE SCALE GENOMIC DNA]</scope>
    <source>
        <strain evidence="15 16">DSM 15505</strain>
    </source>
</reference>
<dbReference type="GO" id="GO:0051537">
    <property type="term" value="F:2 iron, 2 sulfur cluster binding"/>
    <property type="evidence" value="ECO:0007669"/>
    <property type="project" value="UniProtKB-KW"/>
</dbReference>
<dbReference type="GO" id="GO:0050660">
    <property type="term" value="F:flavin adenine dinucleotide binding"/>
    <property type="evidence" value="ECO:0007669"/>
    <property type="project" value="TreeGrafter"/>
</dbReference>
<evidence type="ECO:0000256" key="9">
    <source>
        <dbReference type="ARBA" id="ARBA00023002"/>
    </source>
</evidence>
<gene>
    <name evidence="15" type="ORF">DES49_1803</name>
</gene>
<feature type="transmembrane region" description="Helical" evidence="13">
    <location>
        <begin position="186"/>
        <end position="208"/>
    </location>
</feature>
<organism evidence="15 16">
    <name type="scientific">Halospina denitrificans</name>
    <dbReference type="NCBI Taxonomy" id="332522"/>
    <lineage>
        <taxon>Bacteria</taxon>
        <taxon>Pseudomonadati</taxon>
        <taxon>Pseudomonadota</taxon>
        <taxon>Gammaproteobacteria</taxon>
        <taxon>Halospina</taxon>
    </lineage>
</organism>
<feature type="transmembrane region" description="Helical" evidence="13">
    <location>
        <begin position="159"/>
        <end position="180"/>
    </location>
</feature>
<dbReference type="Pfam" id="PF00175">
    <property type="entry name" value="NAD_binding_1"/>
    <property type="match status" value="1"/>
</dbReference>
<accession>A0A4R7JTP3</accession>
<evidence type="ECO:0000256" key="6">
    <source>
        <dbReference type="ARBA" id="ARBA00022723"/>
    </source>
</evidence>
<dbReference type="GO" id="GO:0016020">
    <property type="term" value="C:membrane"/>
    <property type="evidence" value="ECO:0007669"/>
    <property type="project" value="UniProtKB-SubCell"/>
</dbReference>